<keyword evidence="4" id="KW-0732">Signal</keyword>
<organism evidence="5 6">
    <name type="scientific">Coprinopsis marcescibilis</name>
    <name type="common">Agaric fungus</name>
    <name type="synonym">Psathyrella marcescibilis</name>
    <dbReference type="NCBI Taxonomy" id="230819"/>
    <lineage>
        <taxon>Eukaryota</taxon>
        <taxon>Fungi</taxon>
        <taxon>Dikarya</taxon>
        <taxon>Basidiomycota</taxon>
        <taxon>Agaricomycotina</taxon>
        <taxon>Agaricomycetes</taxon>
        <taxon>Agaricomycetidae</taxon>
        <taxon>Agaricales</taxon>
        <taxon>Agaricineae</taxon>
        <taxon>Psathyrellaceae</taxon>
        <taxon>Coprinopsis</taxon>
    </lineage>
</organism>
<gene>
    <name evidence="5" type="ORF">FA15DRAFT_702984</name>
</gene>
<evidence type="ECO:0000313" key="5">
    <source>
        <dbReference type="EMBL" id="TFK26163.1"/>
    </source>
</evidence>
<evidence type="ECO:0000256" key="4">
    <source>
        <dbReference type="SAM" id="SignalP"/>
    </source>
</evidence>
<dbReference type="InterPro" id="IPR016191">
    <property type="entry name" value="Ribonuclease/ribotoxin"/>
</dbReference>
<feature type="signal peptide" evidence="4">
    <location>
        <begin position="1"/>
        <end position="18"/>
    </location>
</feature>
<keyword evidence="1" id="KW-0540">Nuclease</keyword>
<sequence length="201" mass="22319">MRLNILVAASLLFTLVSGLAIPSDSLYERDTDLEVREALLEDNLDLVTRQPGLKSIINRFKPKYTVKAGGGKPAQTYKRKEVKKAVKDANAERTRLQTASNRQKKLSPLKKFNNNNHRQPRPGSGKKSLPRMKGTGFEYPLPNKAPGATGKGPARVIMQPNRNGKLKLKGVVAHDQSRTSGAGQNDHFKVKGRINPFKKRK</sequence>
<feature type="chain" id="PRO_5022814523" evidence="4">
    <location>
        <begin position="19"/>
        <end position="201"/>
    </location>
</feature>
<protein>
    <submittedName>
        <fullName evidence="5">Uncharacterized protein</fullName>
    </submittedName>
</protein>
<dbReference type="AlphaFoldDB" id="A0A5C3L0X9"/>
<proteinExistence type="predicted"/>
<dbReference type="EMBL" id="ML210177">
    <property type="protein sequence ID" value="TFK26163.1"/>
    <property type="molecule type" value="Genomic_DNA"/>
</dbReference>
<evidence type="ECO:0000256" key="2">
    <source>
        <dbReference type="ARBA" id="ARBA00022801"/>
    </source>
</evidence>
<dbReference type="SUPFAM" id="SSF53933">
    <property type="entry name" value="Microbial ribonucleases"/>
    <property type="match status" value="1"/>
</dbReference>
<dbReference type="GO" id="GO:0004540">
    <property type="term" value="F:RNA nuclease activity"/>
    <property type="evidence" value="ECO:0007669"/>
    <property type="project" value="InterPro"/>
</dbReference>
<feature type="compositionally biased region" description="Basic residues" evidence="3">
    <location>
        <begin position="190"/>
        <end position="201"/>
    </location>
</feature>
<reference evidence="5 6" key="1">
    <citation type="journal article" date="2019" name="Nat. Ecol. Evol.">
        <title>Megaphylogeny resolves global patterns of mushroom evolution.</title>
        <authorList>
            <person name="Varga T."/>
            <person name="Krizsan K."/>
            <person name="Foldi C."/>
            <person name="Dima B."/>
            <person name="Sanchez-Garcia M."/>
            <person name="Sanchez-Ramirez S."/>
            <person name="Szollosi G.J."/>
            <person name="Szarkandi J.G."/>
            <person name="Papp V."/>
            <person name="Albert L."/>
            <person name="Andreopoulos W."/>
            <person name="Angelini C."/>
            <person name="Antonin V."/>
            <person name="Barry K.W."/>
            <person name="Bougher N.L."/>
            <person name="Buchanan P."/>
            <person name="Buyck B."/>
            <person name="Bense V."/>
            <person name="Catcheside P."/>
            <person name="Chovatia M."/>
            <person name="Cooper J."/>
            <person name="Damon W."/>
            <person name="Desjardin D."/>
            <person name="Finy P."/>
            <person name="Geml J."/>
            <person name="Haridas S."/>
            <person name="Hughes K."/>
            <person name="Justo A."/>
            <person name="Karasinski D."/>
            <person name="Kautmanova I."/>
            <person name="Kiss B."/>
            <person name="Kocsube S."/>
            <person name="Kotiranta H."/>
            <person name="LaButti K.M."/>
            <person name="Lechner B.E."/>
            <person name="Liimatainen K."/>
            <person name="Lipzen A."/>
            <person name="Lukacs Z."/>
            <person name="Mihaltcheva S."/>
            <person name="Morgado L.N."/>
            <person name="Niskanen T."/>
            <person name="Noordeloos M.E."/>
            <person name="Ohm R.A."/>
            <person name="Ortiz-Santana B."/>
            <person name="Ovrebo C."/>
            <person name="Racz N."/>
            <person name="Riley R."/>
            <person name="Savchenko A."/>
            <person name="Shiryaev A."/>
            <person name="Soop K."/>
            <person name="Spirin V."/>
            <person name="Szebenyi C."/>
            <person name="Tomsovsky M."/>
            <person name="Tulloss R.E."/>
            <person name="Uehling J."/>
            <person name="Grigoriev I.V."/>
            <person name="Vagvolgyi C."/>
            <person name="Papp T."/>
            <person name="Martin F.M."/>
            <person name="Miettinen O."/>
            <person name="Hibbett D.S."/>
            <person name="Nagy L.G."/>
        </authorList>
    </citation>
    <scope>NUCLEOTIDE SEQUENCE [LARGE SCALE GENOMIC DNA]</scope>
    <source>
        <strain evidence="5 6">CBS 121175</strain>
    </source>
</reference>
<dbReference type="Gene3D" id="3.10.450.30">
    <property type="entry name" value="Microbial ribonucleases"/>
    <property type="match status" value="1"/>
</dbReference>
<keyword evidence="2" id="KW-0378">Hydrolase</keyword>
<dbReference type="GO" id="GO:0003723">
    <property type="term" value="F:RNA binding"/>
    <property type="evidence" value="ECO:0007669"/>
    <property type="project" value="InterPro"/>
</dbReference>
<evidence type="ECO:0000313" key="6">
    <source>
        <dbReference type="Proteomes" id="UP000307440"/>
    </source>
</evidence>
<dbReference type="OrthoDB" id="2963718at2759"/>
<dbReference type="Proteomes" id="UP000307440">
    <property type="component" value="Unassembled WGS sequence"/>
</dbReference>
<feature type="region of interest" description="Disordered" evidence="3">
    <location>
        <begin position="87"/>
        <end position="201"/>
    </location>
</feature>
<dbReference type="GO" id="GO:0016787">
    <property type="term" value="F:hydrolase activity"/>
    <property type="evidence" value="ECO:0007669"/>
    <property type="project" value="UniProtKB-KW"/>
</dbReference>
<evidence type="ECO:0000256" key="1">
    <source>
        <dbReference type="ARBA" id="ARBA00022722"/>
    </source>
</evidence>
<keyword evidence="6" id="KW-1185">Reference proteome</keyword>
<name>A0A5C3L0X9_COPMA</name>
<evidence type="ECO:0000256" key="3">
    <source>
        <dbReference type="SAM" id="MobiDB-lite"/>
    </source>
</evidence>
<accession>A0A5C3L0X9</accession>